<dbReference type="RefSeq" id="WP_015817081.1">
    <property type="nucleotide sequence ID" value="NC_012997.1"/>
</dbReference>
<dbReference type="HOGENOM" id="CLU_179924_0_0_6"/>
<evidence type="ECO:0000256" key="1">
    <source>
        <dbReference type="SAM" id="MobiDB-lite"/>
    </source>
</evidence>
<dbReference type="eggNOG" id="ENOG50336FN">
    <property type="taxonomic scope" value="Bacteria"/>
</dbReference>
<evidence type="ECO:0000313" key="3">
    <source>
        <dbReference type="Proteomes" id="UP000009080"/>
    </source>
</evidence>
<proteinExistence type="predicted"/>
<dbReference type="Proteomes" id="UP000009080">
    <property type="component" value="Chromosome"/>
</dbReference>
<keyword evidence="3" id="KW-1185">Reference proteome</keyword>
<protein>
    <submittedName>
        <fullName evidence="2">Uncharacterized protein</fullName>
    </submittedName>
</protein>
<gene>
    <name evidence="2" type="ordered locus">TERTU_2450</name>
</gene>
<sequence>MSSLYEIVELENGEIALQRVDEGGEPLVCIRFSEESLYFLNDARFEIAKAMIEAGLDAASDIQEQHEQPDFSDETDMEHSSTLH</sequence>
<organism evidence="2 3">
    <name type="scientific">Teredinibacter turnerae (strain ATCC 39867 / T7901)</name>
    <dbReference type="NCBI Taxonomy" id="377629"/>
    <lineage>
        <taxon>Bacteria</taxon>
        <taxon>Pseudomonadati</taxon>
        <taxon>Pseudomonadota</taxon>
        <taxon>Gammaproteobacteria</taxon>
        <taxon>Cellvibrionales</taxon>
        <taxon>Cellvibrionaceae</taxon>
        <taxon>Teredinibacter</taxon>
    </lineage>
</organism>
<feature type="region of interest" description="Disordered" evidence="1">
    <location>
        <begin position="59"/>
        <end position="84"/>
    </location>
</feature>
<name>C5BL15_TERTT</name>
<dbReference type="OrthoDB" id="6370236at2"/>
<dbReference type="EMBL" id="CP001614">
    <property type="protein sequence ID" value="ACR10969.1"/>
    <property type="molecule type" value="Genomic_DNA"/>
</dbReference>
<dbReference type="AlphaFoldDB" id="C5BL15"/>
<accession>C5BL15</accession>
<reference evidence="2 3" key="1">
    <citation type="journal article" date="2009" name="PLoS ONE">
        <title>The complete genome of Teredinibacter turnerae T7901: an intracellular endosymbiont of marine wood-boring bivalves (shipworms).</title>
        <authorList>
            <person name="Yang J.C."/>
            <person name="Madupu R."/>
            <person name="Durkin A.S."/>
            <person name="Ekborg N.A."/>
            <person name="Pedamallu C.S."/>
            <person name="Hostetler J.B."/>
            <person name="Radune D."/>
            <person name="Toms B.S."/>
            <person name="Henrissat B."/>
            <person name="Coutinho P.M."/>
            <person name="Schwarz S."/>
            <person name="Field L."/>
            <person name="Trindade-Silva A.E."/>
            <person name="Soares C.A.G."/>
            <person name="Elshahawi S."/>
            <person name="Hanora A."/>
            <person name="Schmidt E.W."/>
            <person name="Haygood M.G."/>
            <person name="Posfai J."/>
            <person name="Benner J."/>
            <person name="Madinger C."/>
            <person name="Nove J."/>
            <person name="Anton B."/>
            <person name="Chaudhary K."/>
            <person name="Foster J."/>
            <person name="Holman A."/>
            <person name="Kumar S."/>
            <person name="Lessard P.A."/>
            <person name="Luyten Y.A."/>
            <person name="Slatko B."/>
            <person name="Wood N."/>
            <person name="Wu B."/>
            <person name="Teplitski M."/>
            <person name="Mougous J.D."/>
            <person name="Ward N."/>
            <person name="Eisen J.A."/>
            <person name="Badger J.H."/>
            <person name="Distel D.L."/>
        </authorList>
    </citation>
    <scope>NUCLEOTIDE SEQUENCE [LARGE SCALE GENOMIC DNA]</scope>
    <source>
        <strain evidence="3">ATCC 39867 / T7901</strain>
    </source>
</reference>
<evidence type="ECO:0000313" key="2">
    <source>
        <dbReference type="EMBL" id="ACR10969.1"/>
    </source>
</evidence>
<dbReference type="STRING" id="377629.TERTU_2450"/>
<dbReference type="KEGG" id="ttu:TERTU_2450"/>